<proteinExistence type="predicted"/>
<name>A0ABX8B570_9BACT</name>
<evidence type="ECO:0000313" key="1">
    <source>
        <dbReference type="EMBL" id="QUV94686.1"/>
    </source>
</evidence>
<evidence type="ECO:0008006" key="3">
    <source>
        <dbReference type="Google" id="ProtNLM"/>
    </source>
</evidence>
<gene>
    <name evidence="1" type="ORF">J8C05_04355</name>
</gene>
<protein>
    <recommendedName>
        <fullName evidence="3">(2Fe-2S) ferredoxin domain-containing protein</fullName>
    </recommendedName>
</protein>
<keyword evidence="2" id="KW-1185">Reference proteome</keyword>
<sequence length="99" mass="10897">MSEPLFDRVKFCSSCSRRATDGDVAALGTRIRPLFQKQLEKDGFGTCVGISSRPCFAKCPDNGITVALSTSDDSLPREVYIVTSLRDLDYVYARLLGEV</sequence>
<evidence type="ECO:0000313" key="2">
    <source>
        <dbReference type="Proteomes" id="UP000677668"/>
    </source>
</evidence>
<dbReference type="Proteomes" id="UP000677668">
    <property type="component" value="Chromosome 1"/>
</dbReference>
<reference evidence="1 2" key="1">
    <citation type="submission" date="2021-03" db="EMBL/GenBank/DDBJ databases">
        <title>Genomic and phenotypic characterization of Chloracidobacterium isolates provides evidence for multiple species.</title>
        <authorList>
            <person name="Saini M.K."/>
            <person name="Costas A.M.G."/>
            <person name="Tank M."/>
            <person name="Bryant D.A."/>
        </authorList>
    </citation>
    <scope>NUCLEOTIDE SEQUENCE [LARGE SCALE GENOMIC DNA]</scope>
    <source>
        <strain evidence="1 2">N</strain>
    </source>
</reference>
<dbReference type="RefSeq" id="WP_014099398.1">
    <property type="nucleotide sequence ID" value="NZ_CP072642.1"/>
</dbReference>
<organism evidence="1 2">
    <name type="scientific">Chloracidobacterium sp. N</name>
    <dbReference type="NCBI Taxonomy" id="2821540"/>
    <lineage>
        <taxon>Bacteria</taxon>
        <taxon>Pseudomonadati</taxon>
        <taxon>Acidobacteriota</taxon>
        <taxon>Terriglobia</taxon>
        <taxon>Terriglobales</taxon>
        <taxon>Acidobacteriaceae</taxon>
        <taxon>Chloracidobacterium</taxon>
        <taxon>Chloracidobacterium aggregatum</taxon>
    </lineage>
</organism>
<accession>A0ABX8B570</accession>
<dbReference type="EMBL" id="CP072642">
    <property type="protein sequence ID" value="QUV94686.1"/>
    <property type="molecule type" value="Genomic_DNA"/>
</dbReference>